<comment type="subcellular location">
    <subcellularLocation>
        <location evidence="1">Membrane</location>
    </subcellularLocation>
</comment>
<dbReference type="Proteomes" id="UP000007819">
    <property type="component" value="Chromosome A1"/>
</dbReference>
<feature type="domain" description="PDZ" evidence="7">
    <location>
        <begin position="165"/>
        <end position="267"/>
    </location>
</feature>
<feature type="domain" description="PDZ" evidence="7">
    <location>
        <begin position="1702"/>
        <end position="1788"/>
    </location>
</feature>
<dbReference type="CDD" id="cd06791">
    <property type="entry name" value="PDZ3_MUPP1-like"/>
    <property type="match status" value="1"/>
</dbReference>
<dbReference type="InterPro" id="IPR036034">
    <property type="entry name" value="PDZ_sf"/>
</dbReference>
<dbReference type="CDD" id="cd06667">
    <property type="entry name" value="PDZ2_MUPP1-like"/>
    <property type="match status" value="1"/>
</dbReference>
<keyword evidence="10" id="KW-1185">Reference proteome</keyword>
<accession>A0A8R2JNF4</accession>
<keyword evidence="2" id="KW-0597">Phosphoprotein</keyword>
<dbReference type="FunFam" id="2.30.42.10:FF:000070">
    <property type="entry name" value="Multiple PDZ domain protein"/>
    <property type="match status" value="1"/>
</dbReference>
<dbReference type="RefSeq" id="XP_029343053.1">
    <property type="nucleotide sequence ID" value="XM_029487193.1"/>
</dbReference>
<feature type="compositionally biased region" description="Acidic residues" evidence="6">
    <location>
        <begin position="1491"/>
        <end position="1500"/>
    </location>
</feature>
<name>A0A8R2JNF4_ACYPI</name>
<dbReference type="KEGG" id="api:100165785"/>
<dbReference type="CDD" id="cd06689">
    <property type="entry name" value="PDZ1_MUPP1-like"/>
    <property type="match status" value="1"/>
</dbReference>
<dbReference type="CDD" id="cd23064">
    <property type="entry name" value="PDZ3_INAD-like"/>
    <property type="match status" value="1"/>
</dbReference>
<feature type="domain" description="PDZ" evidence="7">
    <location>
        <begin position="1314"/>
        <end position="1409"/>
    </location>
</feature>
<feature type="region of interest" description="Disordered" evidence="6">
    <location>
        <begin position="101"/>
        <end position="130"/>
    </location>
</feature>
<feature type="region of interest" description="Disordered" evidence="6">
    <location>
        <begin position="1794"/>
        <end position="1831"/>
    </location>
</feature>
<evidence type="ECO:0000256" key="2">
    <source>
        <dbReference type="ARBA" id="ARBA00022553"/>
    </source>
</evidence>
<dbReference type="Pfam" id="PF00595">
    <property type="entry name" value="PDZ"/>
    <property type="match status" value="11"/>
</dbReference>
<feature type="compositionally biased region" description="Low complexity" evidence="6">
    <location>
        <begin position="112"/>
        <end position="124"/>
    </location>
</feature>
<feature type="region of interest" description="Disordered" evidence="6">
    <location>
        <begin position="919"/>
        <end position="942"/>
    </location>
</feature>
<dbReference type="Gene3D" id="1.10.287.650">
    <property type="entry name" value="L27 domain"/>
    <property type="match status" value="1"/>
</dbReference>
<dbReference type="GO" id="GO:0030054">
    <property type="term" value="C:cell junction"/>
    <property type="evidence" value="ECO:0007669"/>
    <property type="project" value="UniProtKB-ARBA"/>
</dbReference>
<proteinExistence type="predicted"/>
<dbReference type="PROSITE" id="PS51022">
    <property type="entry name" value="L27"/>
    <property type="match status" value="1"/>
</dbReference>
<keyword evidence="3" id="KW-0677">Repeat</keyword>
<dbReference type="FunFam" id="2.30.42.10:FF:000125">
    <property type="entry name" value="PATJ, crumbs cell polarity complex component"/>
    <property type="match status" value="1"/>
</dbReference>
<evidence type="ECO:0000256" key="4">
    <source>
        <dbReference type="ARBA" id="ARBA00023136"/>
    </source>
</evidence>
<evidence type="ECO:0000313" key="10">
    <source>
        <dbReference type="Proteomes" id="UP000007819"/>
    </source>
</evidence>
<feature type="domain" description="PDZ" evidence="7">
    <location>
        <begin position="1567"/>
        <end position="1651"/>
    </location>
</feature>
<keyword evidence="4" id="KW-0472">Membrane</keyword>
<feature type="domain" description="PDZ" evidence="7">
    <location>
        <begin position="291"/>
        <end position="371"/>
    </location>
</feature>
<feature type="domain" description="PDZ" evidence="7">
    <location>
        <begin position="986"/>
        <end position="1055"/>
    </location>
</feature>
<evidence type="ECO:0000259" key="8">
    <source>
        <dbReference type="PROSITE" id="PS51022"/>
    </source>
</evidence>
<dbReference type="InterPro" id="IPR051342">
    <property type="entry name" value="PDZ_scaffold"/>
</dbReference>
<feature type="region of interest" description="Disordered" evidence="6">
    <location>
        <begin position="1481"/>
        <end position="1543"/>
    </location>
</feature>
<dbReference type="CDD" id="cd06671">
    <property type="entry name" value="PDZ7_MUPP1-PD6_PATJ-like"/>
    <property type="match status" value="1"/>
</dbReference>
<dbReference type="PROSITE" id="PS50106">
    <property type="entry name" value="PDZ"/>
    <property type="match status" value="12"/>
</dbReference>
<organism evidence="9 10">
    <name type="scientific">Acyrthosiphon pisum</name>
    <name type="common">Pea aphid</name>
    <dbReference type="NCBI Taxonomy" id="7029"/>
    <lineage>
        <taxon>Eukaryota</taxon>
        <taxon>Metazoa</taxon>
        <taxon>Ecdysozoa</taxon>
        <taxon>Arthropoda</taxon>
        <taxon>Hexapoda</taxon>
        <taxon>Insecta</taxon>
        <taxon>Pterygota</taxon>
        <taxon>Neoptera</taxon>
        <taxon>Paraneoptera</taxon>
        <taxon>Hemiptera</taxon>
        <taxon>Sternorrhyncha</taxon>
        <taxon>Aphidomorpha</taxon>
        <taxon>Aphidoidea</taxon>
        <taxon>Aphididae</taxon>
        <taxon>Macrosiphini</taxon>
        <taxon>Acyrthosiphon</taxon>
    </lineage>
</organism>
<evidence type="ECO:0000256" key="5">
    <source>
        <dbReference type="SAM" id="Coils"/>
    </source>
</evidence>
<dbReference type="GeneID" id="100165785"/>
<dbReference type="CDD" id="cd06668">
    <property type="entry name" value="PDZ4_MUPP1-like"/>
    <property type="match status" value="1"/>
</dbReference>
<protein>
    <recommendedName>
        <fullName evidence="11">Multiple PDZ domain protein</fullName>
    </recommendedName>
</protein>
<evidence type="ECO:0000259" key="7">
    <source>
        <dbReference type="PROSITE" id="PS50106"/>
    </source>
</evidence>
<evidence type="ECO:0000256" key="1">
    <source>
        <dbReference type="ARBA" id="ARBA00004370"/>
    </source>
</evidence>
<feature type="compositionally biased region" description="Basic and acidic residues" evidence="6">
    <location>
        <begin position="1799"/>
        <end position="1811"/>
    </location>
</feature>
<feature type="region of interest" description="Disordered" evidence="6">
    <location>
        <begin position="1432"/>
        <end position="1462"/>
    </location>
</feature>
<reference evidence="10" key="1">
    <citation type="submission" date="2010-06" db="EMBL/GenBank/DDBJ databases">
        <authorList>
            <person name="Jiang H."/>
            <person name="Abraham K."/>
            <person name="Ali S."/>
            <person name="Alsbrooks S.L."/>
            <person name="Anim B.N."/>
            <person name="Anosike U.S."/>
            <person name="Attaway T."/>
            <person name="Bandaranaike D.P."/>
            <person name="Battles P.K."/>
            <person name="Bell S.N."/>
            <person name="Bell A.V."/>
            <person name="Beltran B."/>
            <person name="Bickham C."/>
            <person name="Bustamante Y."/>
            <person name="Caleb T."/>
            <person name="Canada A."/>
            <person name="Cardenas V."/>
            <person name="Carter K."/>
            <person name="Chacko J."/>
            <person name="Chandrabose M.N."/>
            <person name="Chavez D."/>
            <person name="Chavez A."/>
            <person name="Chen L."/>
            <person name="Chu H.-S."/>
            <person name="Claassen K.J."/>
            <person name="Cockrell R."/>
            <person name="Collins M."/>
            <person name="Cooper J.A."/>
            <person name="Cree A."/>
            <person name="Curry S.M."/>
            <person name="Da Y."/>
            <person name="Dao M.D."/>
            <person name="Das B."/>
            <person name="Davila M.-L."/>
            <person name="Davy-Carroll L."/>
            <person name="Denson S."/>
            <person name="Dinh H."/>
            <person name="Ebong V.E."/>
            <person name="Edwards J.R."/>
            <person name="Egan A."/>
            <person name="El-Daye J."/>
            <person name="Escobedo L."/>
            <person name="Fernandez S."/>
            <person name="Fernando P.R."/>
            <person name="Flagg N."/>
            <person name="Forbes L.D."/>
            <person name="Fowler R.G."/>
            <person name="Fu Q."/>
            <person name="Gabisi R.A."/>
            <person name="Ganer J."/>
            <person name="Garbino Pronczuk A."/>
            <person name="Garcia R.M."/>
            <person name="Garner T."/>
            <person name="Garrett T.E."/>
            <person name="Gonzalez D.A."/>
            <person name="Hamid H."/>
            <person name="Hawkins E.S."/>
            <person name="Hirani K."/>
            <person name="Hogues M.E."/>
            <person name="Hollins B."/>
            <person name="Hsiao C.-H."/>
            <person name="Jabil R."/>
            <person name="James M.L."/>
            <person name="Jhangiani S.N."/>
            <person name="Johnson B."/>
            <person name="Johnson Q."/>
            <person name="Joshi V."/>
            <person name="Kalu J.B."/>
            <person name="Kam C."/>
            <person name="Kashfia A."/>
            <person name="Keebler J."/>
            <person name="Kisamo H."/>
            <person name="Kovar C.L."/>
            <person name="Lago L.A."/>
            <person name="Lai C.-Y."/>
            <person name="Laidlaw J."/>
            <person name="Lara F."/>
            <person name="Le T.-K."/>
            <person name="Lee S.L."/>
            <person name="Legall F.H."/>
            <person name="Lemon S.J."/>
            <person name="Lewis L.R."/>
            <person name="Li B."/>
            <person name="Liu Y."/>
            <person name="Liu Y.-S."/>
            <person name="Lopez J."/>
            <person name="Lozado R.J."/>
            <person name="Lu J."/>
            <person name="Madu R.C."/>
            <person name="Maheshwari M."/>
            <person name="Maheshwari R."/>
            <person name="Malloy K."/>
            <person name="Martinez E."/>
            <person name="Mathew T."/>
            <person name="Mercado I.C."/>
            <person name="Mercado C."/>
            <person name="Meyer B."/>
            <person name="Montgomery K."/>
            <person name="Morgan M.B."/>
            <person name="Munidasa M."/>
            <person name="Nazareth L.V."/>
            <person name="Nelson J."/>
            <person name="Ng B.M."/>
            <person name="Nguyen N.B."/>
            <person name="Nguyen P.Q."/>
            <person name="Nguyen T."/>
            <person name="Obregon M."/>
            <person name="Okwuonu G.O."/>
            <person name="Onwere C.G."/>
            <person name="Orozco G."/>
            <person name="Parra A."/>
            <person name="Patel S."/>
            <person name="Patil S."/>
            <person name="Perez A."/>
            <person name="Perez Y."/>
            <person name="Pham C."/>
            <person name="Primus E.L."/>
            <person name="Pu L.-L."/>
            <person name="Puazo M."/>
            <person name="Qin X."/>
            <person name="Quiroz J.B."/>
            <person name="Reese J."/>
            <person name="Richards S."/>
            <person name="Rives C.M."/>
            <person name="Robberts R."/>
            <person name="Ruiz S.J."/>
            <person name="Ruiz M.J."/>
            <person name="Santibanez J."/>
            <person name="Schneider B.W."/>
            <person name="Sisson I."/>
            <person name="Smith M."/>
            <person name="Sodergren E."/>
            <person name="Song X.-Z."/>
            <person name="Song B.B."/>
            <person name="Summersgill H."/>
            <person name="Thelus R."/>
            <person name="Thornton R.D."/>
            <person name="Trejos Z.Y."/>
            <person name="Usmani K."/>
            <person name="Vattathil S."/>
            <person name="Villasana D."/>
            <person name="Walker D.L."/>
            <person name="Wang S."/>
            <person name="Wang K."/>
            <person name="White C.S."/>
            <person name="Williams A.C."/>
            <person name="Williamson J."/>
            <person name="Wilson K."/>
            <person name="Woghiren I.O."/>
            <person name="Woodworth J.R."/>
            <person name="Worley K.C."/>
            <person name="Wright R.A."/>
            <person name="Wu W."/>
            <person name="Young L."/>
            <person name="Zhang L."/>
            <person name="Zhang J."/>
            <person name="Zhu Y."/>
            <person name="Muzny D.M."/>
            <person name="Weinstock G."/>
            <person name="Gibbs R.A."/>
        </authorList>
    </citation>
    <scope>NUCLEOTIDE SEQUENCE [LARGE SCALE GENOMIC DNA]</scope>
    <source>
        <strain evidence="10">LSR1</strain>
    </source>
</reference>
<dbReference type="SMART" id="SM00228">
    <property type="entry name" value="PDZ"/>
    <property type="match status" value="12"/>
</dbReference>
<feature type="domain" description="PDZ" evidence="7">
    <location>
        <begin position="2048"/>
        <end position="2126"/>
    </location>
</feature>
<dbReference type="PANTHER" id="PTHR19964">
    <property type="entry name" value="MULTIPLE PDZ DOMAIN PROTEIN"/>
    <property type="match status" value="1"/>
</dbReference>
<dbReference type="CDD" id="cd06669">
    <property type="entry name" value="PDZ5_MUPP1-like"/>
    <property type="match status" value="1"/>
</dbReference>
<dbReference type="InterPro" id="IPR004172">
    <property type="entry name" value="L27_dom"/>
</dbReference>
<dbReference type="PANTHER" id="PTHR19964:SF92">
    <property type="entry name" value="PATJ HOMOLOG"/>
    <property type="match status" value="1"/>
</dbReference>
<feature type="domain" description="L27" evidence="8">
    <location>
        <begin position="3"/>
        <end position="67"/>
    </location>
</feature>
<sequence>MSLYTDMSAALSILTEIKSLVNESGDDKLKANTNNDLQLLISVFQNPIIKTIASVQDSVSELSCQLQEHPSLLPVDFDISPVTGHLVLSLPSESTLYNSVPEDLDQRVPKLSNSSSTESSSPSSKESKSLIKDISTTLPPITTPSYAVEFQKAVEEASRGRKIHNVQLFKPEGCSLGFSVVGLRSEEKGELGIFVQEIQQNGIAARSCISPLLGTSNPPIREGGLHEGDQIIAIDGQPLDTNVSHQQAIGILQQARGLVQLVVARPLTPPPLPTSQPSSNMLNTEWAQVEVIELLNDGSGLGFGIIGGRSTGVVVKTILPGGVADRDGRLQSGDHILQIGEVNLRGMGSEQVASVLRQSGSQVRLVVARPIESSAIDIIQNLSCRAPIVPTKMLGDADELDRHLVQHGYPEVATYTPDYFFQNFTNENNLIISEHIIPASLPVLTMDMVPPDSITTLPETDSFSVQLKKDTHGLGITIAGYVCEKEELSGIFVKSISEGSAADLCKKIQVNDRIVEVDGTSLQGFTNHEAVEVLRSTGQMVTLRLERYLRGPKFEQLQVAIAASEMKPNTNSATASPSIMSLPRFPITDGESTAEIEVEGESGATVEADMLGEVEDEMVEETDSVGNSSLDGELKPETLKKIRNKWIDVVGNDVEIVVGQLKKFSEGGGLGISLEGTVDVENGMEVRPHHYIRSVLPEGPVGKNASLQSGDELLEVNGHRLLGRNHMEVVAILKELPINVRMICARRTDEQQLPHHYLTDITEDRAAFAAKNALGGSLQNLMPATDRLVKAKSDGSLASTGTAGCSESSRLRSRSLEPLTGLAMWSSQPQLIELMKGERGLGFSILDYQDPMNPSETVIVIRSLVPGGVAQNDGRLIPGDRLLRVNDICLENASLDQAVQALKGAPKGVVHIAVAKPLPIPDSSSQDDSSEEKKLSINDEDDDEECYSMYSCPESPIIFDDVKKTDETFKQICSMDETDNVQDVQEITLTKGSSPLGIYLRRRSFSDHMGLEIENLFGAAEQDRRLKIGDVVISVNNESLKYVSPAQVKSILSRANLLTGHIPVRFVRAEAVKNTCVIRSKTVPNITLRTPRILPVYYKSPFVELRETEDRLLNKKSHSKVSRSKSNDPCLQLAISTKSKSECVLCTKCHSVQRTKSWNETEPINDVSFENVINYYKVFKTSDKYVCAKFTSDQFIKKLDEKLREETDRLSEFTQSISITSNLNEDEIEHQLKVKTEELERLTEEDAYTSLDKNALRLGSAEFGSFDGPPTRIYRFPSTGIGLDRSEGSVFTMTISGQQSAASLLAKHWGPQREVTVRRDPNKSLGISIVGGKVDFFNSTNTNNSAAISGIFVKHVLPQSPAGQDGQLKTGDRILEVNGTDVRHANHEQAVAVIRSAGNPVIFLVQSLVCWSEDQYEQSKSSAVIEDSFKVSQEPMKPGNSVKHRISTWQQKSEDNANEDNIPIRKNSLALIKAMSSFDRKKSIKSNKSEDDSEDDEDNRDNEGRIRIHSGQEIMRSSAGNVKRSKVEIDADPEPEDEYGYTPNKAKKKYGNLCDVRDGGSISEVLVVMLERSPGSGLGLSLSGHKDRTKMAVMVCGLNPNGPAAKSGCLRVGDEILEVNGVVLHGRCHLNASAIIKGIPGPIYKIIVLRKPTALDELAVRPITQFPITLDDETPEEKYANYKGLRIVTMKKPCISFTYEGQITNSPTQQSPHGLGIMILEGKHAELGTGIFISDIQEGSPAEQAGLTVGDLILAVNKDTLLGSTYDAASSLLKKTEGVVTLVVCNPRKDEGVTVADQKAADKPKQPEKPKSQSPVCLDHSVEPPPDPATAPIKPGFESTIEINKDKVGLGLSIVGGSDTLLDVVMIHEVYPDGAAAKDGRLRPGDQLVEVNGEDFRSITHIKALGVLRQTPAKVTMVVLRDESCVPDENGRVSADTTNIMDAFDVELTKKPSKGLGLSIVGRKSGSGIFISDIVAGGAAGVDGRLMKGDQILAVNGQDLRNASQEEAAAVLKTATGRVTLKMGRLKARSSTSSSDNDSAASLAETRTVTMVRRMDGFGFSIVGGHDHLPIYVKTVFPDSAADSSGLCRGDRILAVGGVPVDGMEHDQVVALLNEAVASVTLTLQS</sequence>
<evidence type="ECO:0008006" key="11">
    <source>
        <dbReference type="Google" id="ProtNLM"/>
    </source>
</evidence>
<dbReference type="OrthoDB" id="6022242at2759"/>
<reference evidence="9" key="2">
    <citation type="submission" date="2022-06" db="UniProtKB">
        <authorList>
            <consortium name="EnsemblMetazoa"/>
        </authorList>
    </citation>
    <scope>IDENTIFICATION</scope>
</reference>
<dbReference type="GO" id="GO:0016020">
    <property type="term" value="C:membrane"/>
    <property type="evidence" value="ECO:0007669"/>
    <property type="project" value="UniProtKB-SubCell"/>
</dbReference>
<feature type="domain" description="PDZ" evidence="7">
    <location>
        <begin position="831"/>
        <end position="909"/>
    </location>
</feature>
<dbReference type="Gene3D" id="2.30.42.10">
    <property type="match status" value="12"/>
</dbReference>
<dbReference type="CDD" id="cd06674">
    <property type="entry name" value="PDZ11_MUPP1-PDZ9_PATJ-like"/>
    <property type="match status" value="1"/>
</dbReference>
<feature type="compositionally biased region" description="Acidic residues" evidence="6">
    <location>
        <begin position="1530"/>
        <end position="1539"/>
    </location>
</feature>
<feature type="domain" description="PDZ" evidence="7">
    <location>
        <begin position="658"/>
        <end position="748"/>
    </location>
</feature>
<evidence type="ECO:0000313" key="9">
    <source>
        <dbReference type="EnsemblMetazoa" id="XP_029343053.1"/>
    </source>
</evidence>
<evidence type="ECO:0000256" key="3">
    <source>
        <dbReference type="ARBA" id="ARBA00022737"/>
    </source>
</evidence>
<evidence type="ECO:0000256" key="6">
    <source>
        <dbReference type="SAM" id="MobiDB-lite"/>
    </source>
</evidence>
<dbReference type="EnsemblMetazoa" id="XM_029487193.1">
    <property type="protein sequence ID" value="XP_029343053.1"/>
    <property type="gene ID" value="LOC100165785"/>
</dbReference>
<feature type="domain" description="PDZ" evidence="7">
    <location>
        <begin position="1840"/>
        <end position="1923"/>
    </location>
</feature>
<feature type="domain" description="PDZ" evidence="7">
    <location>
        <begin position="1945"/>
        <end position="2027"/>
    </location>
</feature>
<feature type="domain" description="PDZ" evidence="7">
    <location>
        <begin position="464"/>
        <end position="549"/>
    </location>
</feature>
<dbReference type="SUPFAM" id="SSF50156">
    <property type="entry name" value="PDZ domain-like"/>
    <property type="match status" value="12"/>
</dbReference>
<feature type="coiled-coil region" evidence="5">
    <location>
        <begin position="1196"/>
        <end position="1245"/>
    </location>
</feature>
<dbReference type="InterPro" id="IPR001478">
    <property type="entry name" value="PDZ"/>
</dbReference>
<dbReference type="FunFam" id="2.30.42.10:FF:000038">
    <property type="entry name" value="Multiple PDZ domain protein isoform X1"/>
    <property type="match status" value="1"/>
</dbReference>
<keyword evidence="5" id="KW-0175">Coiled coil</keyword>
<dbReference type="CDD" id="cd06673">
    <property type="entry name" value="PDZ10_MUPP1-PDZ8_PATJ-like"/>
    <property type="match status" value="1"/>
</dbReference>